<dbReference type="Proteomes" id="UP000018130">
    <property type="component" value="Unassembled WGS sequence"/>
</dbReference>
<comment type="caution">
    <text evidence="3">The sequence shown here is derived from an EMBL/GenBank/DDBJ whole genome shotgun (WGS) entry which is preliminary data.</text>
</comment>
<dbReference type="Gene3D" id="1.10.10.2220">
    <property type="match status" value="1"/>
</dbReference>
<feature type="domain" description="ATP-dependent RecD2 DNA helicase-like helix-hairpin-helix" evidence="1">
    <location>
        <begin position="116"/>
        <end position="206"/>
    </location>
</feature>
<dbReference type="SUPFAM" id="SSF47781">
    <property type="entry name" value="RuvA domain 2-like"/>
    <property type="match status" value="1"/>
</dbReference>
<keyword evidence="3" id="KW-0347">Helicase</keyword>
<proteinExistence type="predicted"/>
<name>T2JKS9_CROWT</name>
<dbReference type="SUPFAM" id="SSF52540">
    <property type="entry name" value="P-loop containing nucleoside triphosphate hydrolases"/>
    <property type="match status" value="1"/>
</dbReference>
<dbReference type="InterPro" id="IPR029493">
    <property type="entry name" value="RecD2-like_HHH"/>
</dbReference>
<organism evidence="3 4">
    <name type="scientific">Crocosphaera watsonii WH 0402</name>
    <dbReference type="NCBI Taxonomy" id="1284629"/>
    <lineage>
        <taxon>Bacteria</taxon>
        <taxon>Bacillati</taxon>
        <taxon>Cyanobacteriota</taxon>
        <taxon>Cyanophyceae</taxon>
        <taxon>Oscillatoriophycideae</taxon>
        <taxon>Chroococcales</taxon>
        <taxon>Aphanothecaceae</taxon>
        <taxon>Crocosphaera</taxon>
    </lineage>
</organism>
<reference evidence="3 4" key="1">
    <citation type="submission" date="2013-01" db="EMBL/GenBank/DDBJ databases">
        <authorList>
            <person name="Bench S."/>
        </authorList>
    </citation>
    <scope>NUCLEOTIDE SEQUENCE [LARGE SCALE GENOMIC DNA]</scope>
    <source>
        <strain evidence="3 4">WH 0402</strain>
    </source>
</reference>
<dbReference type="EMBL" id="CAQN01000241">
    <property type="protein sequence ID" value="CCQ65674.1"/>
    <property type="molecule type" value="Genomic_DNA"/>
</dbReference>
<evidence type="ECO:0000259" key="2">
    <source>
        <dbReference type="Pfam" id="PF23139"/>
    </source>
</evidence>
<dbReference type="InterPro" id="IPR055446">
    <property type="entry name" value="RecD2_N_OB"/>
</dbReference>
<evidence type="ECO:0000259" key="1">
    <source>
        <dbReference type="Pfam" id="PF14490"/>
    </source>
</evidence>
<dbReference type="Gene3D" id="3.40.50.300">
    <property type="entry name" value="P-loop containing nucleotide triphosphate hydrolases"/>
    <property type="match status" value="1"/>
</dbReference>
<keyword evidence="3" id="KW-0547">Nucleotide-binding</keyword>
<keyword evidence="3" id="KW-0067">ATP-binding</keyword>
<dbReference type="Gene3D" id="1.10.150.20">
    <property type="entry name" value="5' to 3' exonuclease, C-terminal subdomain"/>
    <property type="match status" value="1"/>
</dbReference>
<reference evidence="3 4" key="2">
    <citation type="submission" date="2013-09" db="EMBL/GenBank/DDBJ databases">
        <title>Whole genome comparison of six Crocosphaera watsonii strains with differing phenotypes.</title>
        <authorList>
            <person name="Bench S.R."/>
            <person name="Heller P."/>
            <person name="Frank I."/>
            <person name="Arciniega M."/>
            <person name="Shilova I.N."/>
            <person name="Zehr J.P."/>
        </authorList>
    </citation>
    <scope>NUCLEOTIDE SEQUENCE [LARGE SCALE GENOMIC DNA]</scope>
    <source>
        <strain evidence="3 4">WH 0402</strain>
    </source>
</reference>
<dbReference type="Pfam" id="PF13245">
    <property type="entry name" value="AAA_19"/>
    <property type="match status" value="1"/>
</dbReference>
<dbReference type="Pfam" id="PF23139">
    <property type="entry name" value="OB_YrrC"/>
    <property type="match status" value="1"/>
</dbReference>
<dbReference type="Pfam" id="PF14490">
    <property type="entry name" value="HHH_RecD2"/>
    <property type="match status" value="1"/>
</dbReference>
<accession>T2JKS9</accession>
<dbReference type="InterPro" id="IPR027417">
    <property type="entry name" value="P-loop_NTPase"/>
</dbReference>
<dbReference type="InterPro" id="IPR010994">
    <property type="entry name" value="RuvA_2-like"/>
</dbReference>
<protein>
    <submittedName>
        <fullName evidence="3">RecD-like DNA helicase YrrC</fullName>
    </submittedName>
</protein>
<evidence type="ECO:0000313" key="3">
    <source>
        <dbReference type="EMBL" id="CCQ65674.1"/>
    </source>
</evidence>
<feature type="domain" description="ATP-dependent RecD2 DNA helicase OB-fold" evidence="2">
    <location>
        <begin position="7"/>
        <end position="51"/>
    </location>
</feature>
<sequence>MQVNGFKDLVTIVGSFPNIQAGQTLQVQGSWYNHPKHGQQFNMTGYKESKPATLTGIEKYLGSGLIKGVGPVTAKRIVAHFGLDTLDIIEQEIGRLVEVPGIGKKRVQMIQSTWEEQRVIKDVMIFLQGHGVSTTYAVKIFKQYGHESISIVTDNPYKLAEDIFGIGFHTADKIAFKVGVSPWSKYRYKSGLLHILSEAAEDGHCFLPLPELVNSAIELLNYDEHQTDGEAVVKTAQDMTETEDLIVEQVGKMLLCYKPTFYYTEQNLAKLLLKQLENPINIDLPRVKDWIQRYNQSKRIKLSPQQLEAVIKAVSSRVMVLTGGPGTGKTFTQKLLWHCGRPWVKKLAWLLPPVGLLKDWVKWPDWRQKHSIVY</sequence>
<gene>
    <name evidence="3" type="ORF">CWATWH0402_1328</name>
</gene>
<dbReference type="AlphaFoldDB" id="T2JKS9"/>
<dbReference type="Pfam" id="PF14520">
    <property type="entry name" value="HHH_5"/>
    <property type="match status" value="1"/>
</dbReference>
<evidence type="ECO:0000313" key="4">
    <source>
        <dbReference type="Proteomes" id="UP000018130"/>
    </source>
</evidence>
<keyword evidence="3" id="KW-0378">Hydrolase</keyword>
<dbReference type="GO" id="GO:0004386">
    <property type="term" value="F:helicase activity"/>
    <property type="evidence" value="ECO:0007669"/>
    <property type="project" value="UniProtKB-KW"/>
</dbReference>